<evidence type="ECO:0000313" key="5">
    <source>
        <dbReference type="Proteomes" id="UP000698800"/>
    </source>
</evidence>
<evidence type="ECO:0000256" key="2">
    <source>
        <dbReference type="SAM" id="MobiDB-lite"/>
    </source>
</evidence>
<dbReference type="PANTHER" id="PTHR14614">
    <property type="entry name" value="HEPATOCELLULAR CARCINOMA-ASSOCIATED ANTIGEN"/>
    <property type="match status" value="1"/>
</dbReference>
<dbReference type="AlphaFoldDB" id="A0A9P8HS73"/>
<evidence type="ECO:0000259" key="3">
    <source>
        <dbReference type="Pfam" id="PF20411"/>
    </source>
</evidence>
<dbReference type="GO" id="GO:0005829">
    <property type="term" value="C:cytosol"/>
    <property type="evidence" value="ECO:0007669"/>
    <property type="project" value="TreeGrafter"/>
</dbReference>
<reference evidence="4" key="1">
    <citation type="submission" date="2021-03" db="EMBL/GenBank/DDBJ databases">
        <title>Comparative genomics and phylogenomic investigation of the class Geoglossomycetes provide insights into ecological specialization and systematics.</title>
        <authorList>
            <person name="Melie T."/>
            <person name="Pirro S."/>
            <person name="Miller A.N."/>
            <person name="Quandt A."/>
        </authorList>
    </citation>
    <scope>NUCLEOTIDE SEQUENCE</scope>
    <source>
        <strain evidence="4">GBOQ0MN5Z8</strain>
    </source>
</reference>
<feature type="compositionally biased region" description="Polar residues" evidence="2">
    <location>
        <begin position="459"/>
        <end position="478"/>
    </location>
</feature>
<dbReference type="GO" id="GO:0032991">
    <property type="term" value="C:protein-containing complex"/>
    <property type="evidence" value="ECO:0007669"/>
    <property type="project" value="TreeGrafter"/>
</dbReference>
<dbReference type="InterPro" id="IPR046520">
    <property type="entry name" value="DUF6697"/>
</dbReference>
<feature type="region of interest" description="Disordered" evidence="2">
    <location>
        <begin position="145"/>
        <end position="178"/>
    </location>
</feature>
<dbReference type="InterPro" id="IPR029063">
    <property type="entry name" value="SAM-dependent_MTases_sf"/>
</dbReference>
<dbReference type="Pfam" id="PF10294">
    <property type="entry name" value="Methyltransf_16"/>
    <property type="match status" value="1"/>
</dbReference>
<dbReference type="OrthoDB" id="5400174at2759"/>
<protein>
    <recommendedName>
        <fullName evidence="3">DUF6697 domain-containing protein</fullName>
    </recommendedName>
</protein>
<feature type="coiled-coil region" evidence="1">
    <location>
        <begin position="342"/>
        <end position="393"/>
    </location>
</feature>
<keyword evidence="1" id="KW-0175">Coiled coil</keyword>
<dbReference type="GO" id="GO:0008757">
    <property type="term" value="F:S-adenosylmethionine-dependent methyltransferase activity"/>
    <property type="evidence" value="ECO:0007669"/>
    <property type="project" value="UniProtKB-ARBA"/>
</dbReference>
<proteinExistence type="predicted"/>
<feature type="domain" description="DUF6697" evidence="3">
    <location>
        <begin position="620"/>
        <end position="812"/>
    </location>
</feature>
<dbReference type="Gene3D" id="3.40.50.150">
    <property type="entry name" value="Vaccinia Virus protein VP39"/>
    <property type="match status" value="1"/>
</dbReference>
<feature type="compositionally biased region" description="Low complexity" evidence="2">
    <location>
        <begin position="442"/>
        <end position="458"/>
    </location>
</feature>
<evidence type="ECO:0000313" key="4">
    <source>
        <dbReference type="EMBL" id="KAH0536459.1"/>
    </source>
</evidence>
<feature type="compositionally biased region" description="Basic and acidic residues" evidence="2">
    <location>
        <begin position="145"/>
        <end position="159"/>
    </location>
</feature>
<keyword evidence="5" id="KW-1185">Reference proteome</keyword>
<organism evidence="4 5">
    <name type="scientific">Glutinoglossum americanum</name>
    <dbReference type="NCBI Taxonomy" id="1670608"/>
    <lineage>
        <taxon>Eukaryota</taxon>
        <taxon>Fungi</taxon>
        <taxon>Dikarya</taxon>
        <taxon>Ascomycota</taxon>
        <taxon>Pezizomycotina</taxon>
        <taxon>Geoglossomycetes</taxon>
        <taxon>Geoglossales</taxon>
        <taxon>Geoglossaceae</taxon>
        <taxon>Glutinoglossum</taxon>
    </lineage>
</organism>
<dbReference type="InterPro" id="IPR019410">
    <property type="entry name" value="Methyltransf_16"/>
</dbReference>
<dbReference type="SUPFAM" id="SSF53335">
    <property type="entry name" value="S-adenosyl-L-methionine-dependent methyltransferases"/>
    <property type="match status" value="1"/>
</dbReference>
<comment type="caution">
    <text evidence="4">The sequence shown here is derived from an EMBL/GenBank/DDBJ whole genome shotgun (WGS) entry which is preliminary data.</text>
</comment>
<evidence type="ECO:0000256" key="1">
    <source>
        <dbReference type="SAM" id="Coils"/>
    </source>
</evidence>
<feature type="region of interest" description="Disordered" evidence="2">
    <location>
        <begin position="291"/>
        <end position="313"/>
    </location>
</feature>
<name>A0A9P8HS73_9PEZI</name>
<sequence>MQDFFRIFGEAVIDPEEESFLAFSQPIPSQSLGFVNSGCSTLEIAVAGRSLTIHQSPTILSSNREGGTTGAVLWRITPIIANWISSSQNAFFQHAILKPDSVVLELGCGVSGVLALALAPKIGKYFATDQEYVLRLLNRNIEENTPERADTSNDGDGKRSAGNKRSRKYATASSSSLQHHPTIGKIETMTLDWELTSVSTLPTLLHDTSTKADHLPGLDAIVACDCIYNESLIPPFVQTCADLCALREYPSFNQMNPTICIIAQQLRSPDVFEAWLSAFCEKFRTKMPQVKIQKRSASPAPTPSKRTKKEGDSRYIPMTRVSPIVIEYGSDGEITDSDDSPLSSLEKEVAEFDKLIKETNRLHKIQHGKREAAEDALALKHAQEEQAEKVETKRLNSLRAKAVSRLNSHLRSSIVGSRMLPSRVVASVAVPIKREQNREDSSGVSLVSPPASSVPTSSNTRSTSLVSPSNELSVNSSLANNQRIDLRSSRRVKKEEMEAEAEGYAFVHNQDSEDDDYVDVDARGVGTLMDPAHSIWRMAGSGRRNLGEIKEPETSEDSDSEVVNDGHRSGTTNVGRVGRKRRLTKGQLATVPRIEMPNYILSLNNDYHTKLPLPETSVKFSRKFLTMFLGGNLQETYVKISQKRLEQEQVYPISRYYCFCPSYNPQVPPSAGRHGAGLSVGGPDLSPDDGMDGLQECVSYFIKRRETEWEYCGEYVQGRRYEKLRPDEIETHVREETKQHWAEKITIKGWGVRLLVSYGAARDENHAKTFTVQQVKKLFDKPDDAPGAKLRFYWQYMECCDYNLDFYEALSRKGLEIGWTTRSDLTKENNFGLNAAMPTAVLEDWSRELASESEE</sequence>
<dbReference type="EMBL" id="JAGHQL010000204">
    <property type="protein sequence ID" value="KAH0536459.1"/>
    <property type="molecule type" value="Genomic_DNA"/>
</dbReference>
<feature type="region of interest" description="Disordered" evidence="2">
    <location>
        <begin position="436"/>
        <end position="478"/>
    </location>
</feature>
<dbReference type="Pfam" id="PF20411">
    <property type="entry name" value="DUF6697"/>
    <property type="match status" value="1"/>
</dbReference>
<dbReference type="PANTHER" id="PTHR14614:SF109">
    <property type="entry name" value="RIBOSOMAL LYSINE N-METHYLTRANSFERASE 5"/>
    <property type="match status" value="1"/>
</dbReference>
<accession>A0A9P8HS73</accession>
<feature type="region of interest" description="Disordered" evidence="2">
    <location>
        <begin position="544"/>
        <end position="574"/>
    </location>
</feature>
<dbReference type="Proteomes" id="UP000698800">
    <property type="component" value="Unassembled WGS sequence"/>
</dbReference>
<gene>
    <name evidence="4" type="ORF">FGG08_006672</name>
</gene>